<organism evidence="1 2">
    <name type="scientific">Senna tora</name>
    <dbReference type="NCBI Taxonomy" id="362788"/>
    <lineage>
        <taxon>Eukaryota</taxon>
        <taxon>Viridiplantae</taxon>
        <taxon>Streptophyta</taxon>
        <taxon>Embryophyta</taxon>
        <taxon>Tracheophyta</taxon>
        <taxon>Spermatophyta</taxon>
        <taxon>Magnoliopsida</taxon>
        <taxon>eudicotyledons</taxon>
        <taxon>Gunneridae</taxon>
        <taxon>Pentapetalae</taxon>
        <taxon>rosids</taxon>
        <taxon>fabids</taxon>
        <taxon>Fabales</taxon>
        <taxon>Fabaceae</taxon>
        <taxon>Caesalpinioideae</taxon>
        <taxon>Cassia clade</taxon>
        <taxon>Senna</taxon>
    </lineage>
</organism>
<proteinExistence type="predicted"/>
<name>A0A834TY43_9FABA</name>
<keyword evidence="2" id="KW-1185">Reference proteome</keyword>
<evidence type="ECO:0000313" key="1">
    <source>
        <dbReference type="EMBL" id="KAF7828446.1"/>
    </source>
</evidence>
<reference evidence="1" key="1">
    <citation type="submission" date="2020-09" db="EMBL/GenBank/DDBJ databases">
        <title>Genome-Enabled Discovery of Anthraquinone Biosynthesis in Senna tora.</title>
        <authorList>
            <person name="Kang S.-H."/>
            <person name="Pandey R.P."/>
            <person name="Lee C.-M."/>
            <person name="Sim J.-S."/>
            <person name="Jeong J.-T."/>
            <person name="Choi B.-S."/>
            <person name="Jung M."/>
            <person name="Ginzburg D."/>
            <person name="Zhao K."/>
            <person name="Won S.Y."/>
            <person name="Oh T.-J."/>
            <person name="Yu Y."/>
            <person name="Kim N.-H."/>
            <person name="Lee O.R."/>
            <person name="Lee T.-H."/>
            <person name="Bashyal P."/>
            <person name="Kim T.-S."/>
            <person name="Lee W.-H."/>
            <person name="Kawkins C."/>
            <person name="Kim C.-K."/>
            <person name="Kim J.S."/>
            <person name="Ahn B.O."/>
            <person name="Rhee S.Y."/>
            <person name="Sohng J.K."/>
        </authorList>
    </citation>
    <scope>NUCLEOTIDE SEQUENCE</scope>
    <source>
        <tissue evidence="1">Leaf</tissue>
    </source>
</reference>
<dbReference type="AlphaFoldDB" id="A0A834TY43"/>
<comment type="caution">
    <text evidence="1">The sequence shown here is derived from an EMBL/GenBank/DDBJ whole genome shotgun (WGS) entry which is preliminary data.</text>
</comment>
<sequence length="19" mass="2050">MEMAPSKRGWVGLGITGIF</sequence>
<gene>
    <name evidence="1" type="ORF">G2W53_019610</name>
</gene>
<accession>A0A834TY43</accession>
<dbReference type="EMBL" id="JAAIUW010000006">
    <property type="protein sequence ID" value="KAF7828446.1"/>
    <property type="molecule type" value="Genomic_DNA"/>
</dbReference>
<dbReference type="Proteomes" id="UP000634136">
    <property type="component" value="Unassembled WGS sequence"/>
</dbReference>
<evidence type="ECO:0000313" key="2">
    <source>
        <dbReference type="Proteomes" id="UP000634136"/>
    </source>
</evidence>
<protein>
    <submittedName>
        <fullName evidence="1">Uncharacterized protein</fullName>
    </submittedName>
</protein>